<evidence type="ECO:0000313" key="8">
    <source>
        <dbReference type="Proteomes" id="UP000243975"/>
    </source>
</evidence>
<dbReference type="PANTHER" id="PTHR31500:SF18">
    <property type="entry name" value="AT-HOOK MOTIF NUCLEAR-LOCALIZED PROTEIN 3"/>
    <property type="match status" value="1"/>
</dbReference>
<feature type="region of interest" description="Disordered" evidence="5">
    <location>
        <begin position="154"/>
        <end position="176"/>
    </location>
</feature>
<evidence type="ECO:0000313" key="7">
    <source>
        <dbReference type="EMBL" id="KVI10974.1"/>
    </source>
</evidence>
<reference evidence="7 8" key="1">
    <citation type="journal article" date="2016" name="Sci. Rep.">
        <title>The genome sequence of the outbreeding globe artichoke constructed de novo incorporating a phase-aware low-pass sequencing strategy of F1 progeny.</title>
        <authorList>
            <person name="Scaglione D."/>
            <person name="Reyes-Chin-Wo S."/>
            <person name="Acquadro A."/>
            <person name="Froenicke L."/>
            <person name="Portis E."/>
            <person name="Beitel C."/>
            <person name="Tirone M."/>
            <person name="Mauro R."/>
            <person name="Lo Monaco A."/>
            <person name="Mauromicale G."/>
            <person name="Faccioli P."/>
            <person name="Cattivelli L."/>
            <person name="Rieseberg L."/>
            <person name="Michelmore R."/>
            <person name="Lanteri S."/>
        </authorList>
    </citation>
    <scope>NUCLEOTIDE SEQUENCE [LARGE SCALE GENOMIC DNA]</scope>
    <source>
        <strain evidence="7">2C</strain>
    </source>
</reference>
<keyword evidence="8" id="KW-1185">Reference proteome</keyword>
<evidence type="ECO:0000256" key="1">
    <source>
        <dbReference type="ARBA" id="ARBA00023015"/>
    </source>
</evidence>
<evidence type="ECO:0000256" key="5">
    <source>
        <dbReference type="SAM" id="MobiDB-lite"/>
    </source>
</evidence>
<feature type="domain" description="PPC" evidence="6">
    <location>
        <begin position="24"/>
        <end position="72"/>
    </location>
</feature>
<dbReference type="STRING" id="59895.A0A103YKX3"/>
<dbReference type="GO" id="GO:0005634">
    <property type="term" value="C:nucleus"/>
    <property type="evidence" value="ECO:0007669"/>
    <property type="project" value="UniProtKB-SubCell"/>
</dbReference>
<protein>
    <recommendedName>
        <fullName evidence="4">AT-hook motif nuclear-localized protein</fullName>
    </recommendedName>
</protein>
<dbReference type="InterPro" id="IPR005175">
    <property type="entry name" value="PPC_dom"/>
</dbReference>
<comment type="domain">
    <text evidence="4">The PPC domain mediates interactions between AHL proteins.</text>
</comment>
<dbReference type="PANTHER" id="PTHR31500">
    <property type="entry name" value="AT-HOOK MOTIF NUCLEAR-LOCALIZED PROTEIN 9"/>
    <property type="match status" value="1"/>
</dbReference>
<comment type="caution">
    <text evidence="7">The sequence shown here is derived from an EMBL/GenBank/DDBJ whole genome shotgun (WGS) entry which is preliminary data.</text>
</comment>
<dbReference type="CDD" id="cd11378">
    <property type="entry name" value="DUF296"/>
    <property type="match status" value="1"/>
</dbReference>
<evidence type="ECO:0000259" key="6">
    <source>
        <dbReference type="Pfam" id="PF03479"/>
    </source>
</evidence>
<proteinExistence type="predicted"/>
<keyword evidence="1 4" id="KW-0805">Transcription regulation</keyword>
<gene>
    <name evidence="7" type="ORF">Ccrd_010634</name>
</gene>
<dbReference type="Pfam" id="PF03479">
    <property type="entry name" value="PCC"/>
    <property type="match status" value="1"/>
</dbReference>
<dbReference type="SUPFAM" id="SSF117856">
    <property type="entry name" value="AF0104/ALDC/Ptd012-like"/>
    <property type="match status" value="1"/>
</dbReference>
<keyword evidence="4" id="KW-0539">Nucleus</keyword>
<dbReference type="Gramene" id="KVI10974">
    <property type="protein sequence ID" value="KVI10974"/>
    <property type="gene ID" value="Ccrd_010634"/>
</dbReference>
<comment type="subcellular location">
    <subcellularLocation>
        <location evidence="4">Nucleus</location>
    </subcellularLocation>
</comment>
<dbReference type="GO" id="GO:0003680">
    <property type="term" value="F:minor groove of adenine-thymine-rich DNA binding"/>
    <property type="evidence" value="ECO:0007669"/>
    <property type="project" value="UniProtKB-UniRule"/>
</dbReference>
<evidence type="ECO:0000256" key="4">
    <source>
        <dbReference type="RuleBase" id="RU367031"/>
    </source>
</evidence>
<name>A0A103YKX3_CYNCS</name>
<evidence type="ECO:0000256" key="2">
    <source>
        <dbReference type="ARBA" id="ARBA00023125"/>
    </source>
</evidence>
<dbReference type="EMBL" id="LEKV01000971">
    <property type="protein sequence ID" value="KVI10974.1"/>
    <property type="molecule type" value="Genomic_DNA"/>
</dbReference>
<dbReference type="Proteomes" id="UP000243975">
    <property type="component" value="Unassembled WGS sequence"/>
</dbReference>
<dbReference type="InterPro" id="IPR039605">
    <property type="entry name" value="AHL"/>
</dbReference>
<sequence>MLLVVQERNKRKASGYIYETSPLIPCKGRFDILSLSGAFTPSENGGAKGCSGGMSVSLAGPDGRVLGGGLAGDTWKLSSQPPTGAPETTQEIKIGTYTSYLAAAYRRHFCVQTSNREKIWKENLERLKREKRRKGWWETSQGNRARRVAAEHFTINDKMGGGGGDSKWKMQYESQP</sequence>
<keyword evidence="2 4" id="KW-0238">DNA-binding</keyword>
<dbReference type="AlphaFoldDB" id="A0A103YKX3"/>
<accession>A0A103YKX3</accession>
<dbReference type="Gene3D" id="3.30.1330.80">
    <property type="entry name" value="Hypothetical protein, similar to alpha- acetolactate decarboxylase, domain 2"/>
    <property type="match status" value="1"/>
</dbReference>
<evidence type="ECO:0000256" key="3">
    <source>
        <dbReference type="ARBA" id="ARBA00023163"/>
    </source>
</evidence>
<comment type="function">
    <text evidence="4">Transcription factor that specifically binds AT-rich DNA sequences related to the nuclear matrix attachment regions (MARs).</text>
</comment>
<organism evidence="7 8">
    <name type="scientific">Cynara cardunculus var. scolymus</name>
    <name type="common">Globe artichoke</name>
    <name type="synonym">Cynara scolymus</name>
    <dbReference type="NCBI Taxonomy" id="59895"/>
    <lineage>
        <taxon>Eukaryota</taxon>
        <taxon>Viridiplantae</taxon>
        <taxon>Streptophyta</taxon>
        <taxon>Embryophyta</taxon>
        <taxon>Tracheophyta</taxon>
        <taxon>Spermatophyta</taxon>
        <taxon>Magnoliopsida</taxon>
        <taxon>eudicotyledons</taxon>
        <taxon>Gunneridae</taxon>
        <taxon>Pentapetalae</taxon>
        <taxon>asterids</taxon>
        <taxon>campanulids</taxon>
        <taxon>Asterales</taxon>
        <taxon>Asteraceae</taxon>
        <taxon>Carduoideae</taxon>
        <taxon>Cardueae</taxon>
        <taxon>Carduinae</taxon>
        <taxon>Cynara</taxon>
    </lineage>
</organism>
<keyword evidence="3 4" id="KW-0804">Transcription</keyword>